<protein>
    <recommendedName>
        <fullName evidence="1">Protein kinase domain-containing protein</fullName>
    </recommendedName>
</protein>
<dbReference type="SUPFAM" id="SSF56399">
    <property type="entry name" value="ADP-ribosylation"/>
    <property type="match status" value="1"/>
</dbReference>
<feature type="domain" description="Protein kinase" evidence="1">
    <location>
        <begin position="1"/>
        <end position="120"/>
    </location>
</feature>
<dbReference type="PROSITE" id="PS50011">
    <property type="entry name" value="PROTEIN_KINASE_DOM"/>
    <property type="match status" value="1"/>
</dbReference>
<evidence type="ECO:0000313" key="3">
    <source>
        <dbReference type="Proteomes" id="UP000736335"/>
    </source>
</evidence>
<keyword evidence="3" id="KW-1185">Reference proteome</keyword>
<dbReference type="InterPro" id="IPR001245">
    <property type="entry name" value="Ser-Thr/Tyr_kinase_cat_dom"/>
</dbReference>
<dbReference type="GO" id="GO:0003950">
    <property type="term" value="F:NAD+ poly-ADP-ribosyltransferase activity"/>
    <property type="evidence" value="ECO:0007669"/>
    <property type="project" value="InterPro"/>
</dbReference>
<dbReference type="GO" id="GO:0004672">
    <property type="term" value="F:protein kinase activity"/>
    <property type="evidence" value="ECO:0007669"/>
    <property type="project" value="InterPro"/>
</dbReference>
<organism evidence="2 3">
    <name type="scientific">Thelephora terrestris</name>
    <dbReference type="NCBI Taxonomy" id="56493"/>
    <lineage>
        <taxon>Eukaryota</taxon>
        <taxon>Fungi</taxon>
        <taxon>Dikarya</taxon>
        <taxon>Basidiomycota</taxon>
        <taxon>Agaricomycotina</taxon>
        <taxon>Agaricomycetes</taxon>
        <taxon>Thelephorales</taxon>
        <taxon>Thelephoraceae</taxon>
        <taxon>Thelephora</taxon>
    </lineage>
</organism>
<evidence type="ECO:0000259" key="1">
    <source>
        <dbReference type="PROSITE" id="PS50011"/>
    </source>
</evidence>
<dbReference type="InterPro" id="IPR000719">
    <property type="entry name" value="Prot_kinase_dom"/>
</dbReference>
<evidence type="ECO:0000313" key="2">
    <source>
        <dbReference type="EMBL" id="KAF9790502.1"/>
    </source>
</evidence>
<reference evidence="2" key="1">
    <citation type="journal article" date="2020" name="Nat. Commun.">
        <title>Large-scale genome sequencing of mycorrhizal fungi provides insights into the early evolution of symbiotic traits.</title>
        <authorList>
            <person name="Miyauchi S."/>
            <person name="Kiss E."/>
            <person name="Kuo A."/>
            <person name="Drula E."/>
            <person name="Kohler A."/>
            <person name="Sanchez-Garcia M."/>
            <person name="Morin E."/>
            <person name="Andreopoulos B."/>
            <person name="Barry K.W."/>
            <person name="Bonito G."/>
            <person name="Buee M."/>
            <person name="Carver A."/>
            <person name="Chen C."/>
            <person name="Cichocki N."/>
            <person name="Clum A."/>
            <person name="Culley D."/>
            <person name="Crous P.W."/>
            <person name="Fauchery L."/>
            <person name="Girlanda M."/>
            <person name="Hayes R.D."/>
            <person name="Keri Z."/>
            <person name="LaButti K."/>
            <person name="Lipzen A."/>
            <person name="Lombard V."/>
            <person name="Magnuson J."/>
            <person name="Maillard F."/>
            <person name="Murat C."/>
            <person name="Nolan M."/>
            <person name="Ohm R.A."/>
            <person name="Pangilinan J."/>
            <person name="Pereira M.F."/>
            <person name="Perotto S."/>
            <person name="Peter M."/>
            <person name="Pfister S."/>
            <person name="Riley R."/>
            <person name="Sitrit Y."/>
            <person name="Stielow J.B."/>
            <person name="Szollosi G."/>
            <person name="Zifcakova L."/>
            <person name="Stursova M."/>
            <person name="Spatafora J.W."/>
            <person name="Tedersoo L."/>
            <person name="Vaario L.M."/>
            <person name="Yamada A."/>
            <person name="Yan M."/>
            <person name="Wang P."/>
            <person name="Xu J."/>
            <person name="Bruns T."/>
            <person name="Baldrian P."/>
            <person name="Vilgalys R."/>
            <person name="Dunand C."/>
            <person name="Henrissat B."/>
            <person name="Grigoriev I.V."/>
            <person name="Hibbett D."/>
            <person name="Nagy L.G."/>
            <person name="Martin F.M."/>
        </authorList>
    </citation>
    <scope>NUCLEOTIDE SEQUENCE</scope>
    <source>
        <strain evidence="2">UH-Tt-Lm1</strain>
    </source>
</reference>
<reference evidence="2" key="2">
    <citation type="submission" date="2020-11" db="EMBL/GenBank/DDBJ databases">
        <authorList>
            <consortium name="DOE Joint Genome Institute"/>
            <person name="Kuo A."/>
            <person name="Miyauchi S."/>
            <person name="Kiss E."/>
            <person name="Drula E."/>
            <person name="Kohler A."/>
            <person name="Sanchez-Garcia M."/>
            <person name="Andreopoulos B."/>
            <person name="Barry K.W."/>
            <person name="Bonito G."/>
            <person name="Buee M."/>
            <person name="Carver A."/>
            <person name="Chen C."/>
            <person name="Cichocki N."/>
            <person name="Clum A."/>
            <person name="Culley D."/>
            <person name="Crous P.W."/>
            <person name="Fauchery L."/>
            <person name="Girlanda M."/>
            <person name="Hayes R."/>
            <person name="Keri Z."/>
            <person name="Labutti K."/>
            <person name="Lipzen A."/>
            <person name="Lombard V."/>
            <person name="Magnuson J."/>
            <person name="Maillard F."/>
            <person name="Morin E."/>
            <person name="Murat C."/>
            <person name="Nolan M."/>
            <person name="Ohm R."/>
            <person name="Pangilinan J."/>
            <person name="Pereira M."/>
            <person name="Perotto S."/>
            <person name="Peter M."/>
            <person name="Riley R."/>
            <person name="Sitrit Y."/>
            <person name="Stielow B."/>
            <person name="Szollosi G."/>
            <person name="Zifcakova L."/>
            <person name="Stursova M."/>
            <person name="Spatafora J.W."/>
            <person name="Tedersoo L."/>
            <person name="Vaario L.-M."/>
            <person name="Yamada A."/>
            <person name="Yan M."/>
            <person name="Wang P."/>
            <person name="Xu J."/>
            <person name="Bruns T."/>
            <person name="Baldrian P."/>
            <person name="Vilgalys R."/>
            <person name="Henrissat B."/>
            <person name="Grigoriev I.V."/>
            <person name="Hibbett D."/>
            <person name="Nagy L.G."/>
            <person name="Martin F.M."/>
        </authorList>
    </citation>
    <scope>NUCLEOTIDE SEQUENCE</scope>
    <source>
        <strain evidence="2">UH-Tt-Lm1</strain>
    </source>
</reference>
<dbReference type="Pfam" id="PF00644">
    <property type="entry name" value="PARP"/>
    <property type="match status" value="1"/>
</dbReference>
<dbReference type="PANTHER" id="PTHR31681:SF3">
    <property type="entry name" value="OS04G0690100 PROTEIN"/>
    <property type="match status" value="1"/>
</dbReference>
<dbReference type="GO" id="GO:0005524">
    <property type="term" value="F:ATP binding"/>
    <property type="evidence" value="ECO:0007669"/>
    <property type="project" value="InterPro"/>
</dbReference>
<dbReference type="SUPFAM" id="SSF56112">
    <property type="entry name" value="Protein kinase-like (PK-like)"/>
    <property type="match status" value="1"/>
</dbReference>
<sequence>MPFTPGGTYRWMSPELLDPEAFGIPQSEESSRPTTQSDCYAFGMVIYEILCGHHPFVDVPTDILVMNAITNGVRPEKPEGAARLGFTDELWGILERCWLEDRSARPSVEEILPYLNDAWYMMTMTPDSSASHASTPSQSQGPVQVDYMCERCGTRPKCRKGDIVYPYCGLRCAKSGPPPVRPPMNPPNPPLFRTAHPAQPQTTFTATICHTPDCVFPAFTNANGTLSKYCSITHKRLGEYGCIWCRAAPSNSVFILCQPCHDNAMLMAPMIINMPEDHTAYKSVAKQFQQSWKHNTPCPQVRAVYKIISTEQSLKQYQQYLDAVEARGKFKAMNKQPGNENRRWHGARRKCYIGDSGVTTFCNDPGCSLCCILQRSYDLDFYVKGGMFGTGIYTSSASSKSNDYSKNVDIHSEWKAMLLNKVVVGYGKKLTQRNQALIAPPPGYDSVLGEVSPGHLNYDRLVVYNNDAVRPSYLVMYQPL</sequence>
<dbReference type="Gene3D" id="1.10.510.10">
    <property type="entry name" value="Transferase(Phosphotransferase) domain 1"/>
    <property type="match status" value="1"/>
</dbReference>
<dbReference type="Proteomes" id="UP000736335">
    <property type="component" value="Unassembled WGS sequence"/>
</dbReference>
<dbReference type="EMBL" id="WIUZ02000002">
    <property type="protein sequence ID" value="KAF9790502.1"/>
    <property type="molecule type" value="Genomic_DNA"/>
</dbReference>
<dbReference type="AlphaFoldDB" id="A0A9P6HLY3"/>
<proteinExistence type="predicted"/>
<dbReference type="OrthoDB" id="9514740at2759"/>
<dbReference type="Gene3D" id="3.90.228.10">
    <property type="match status" value="1"/>
</dbReference>
<gene>
    <name evidence="2" type="ORF">BJ322DRAFT_1036866</name>
</gene>
<dbReference type="InterPro" id="IPR011009">
    <property type="entry name" value="Kinase-like_dom_sf"/>
</dbReference>
<comment type="caution">
    <text evidence="2">The sequence shown here is derived from an EMBL/GenBank/DDBJ whole genome shotgun (WGS) entry which is preliminary data.</text>
</comment>
<dbReference type="PANTHER" id="PTHR31681">
    <property type="entry name" value="C2H2-LIKE ZINC FINGER PROTEIN"/>
    <property type="match status" value="1"/>
</dbReference>
<dbReference type="InterPro" id="IPR012317">
    <property type="entry name" value="Poly(ADP-ribose)pol_cat_dom"/>
</dbReference>
<name>A0A9P6HLY3_9AGAM</name>
<accession>A0A9P6HLY3</accession>
<dbReference type="Pfam" id="PF07714">
    <property type="entry name" value="PK_Tyr_Ser-Thr"/>
    <property type="match status" value="1"/>
</dbReference>